<proteinExistence type="predicted"/>
<organism evidence="7 8">
    <name type="scientific">Cesiribacter andamanensis AMV16</name>
    <dbReference type="NCBI Taxonomy" id="1279009"/>
    <lineage>
        <taxon>Bacteria</taxon>
        <taxon>Pseudomonadati</taxon>
        <taxon>Bacteroidota</taxon>
        <taxon>Cytophagia</taxon>
        <taxon>Cytophagales</taxon>
        <taxon>Cesiribacteraceae</taxon>
        <taxon>Cesiribacter</taxon>
    </lineage>
</organism>
<dbReference type="SUPFAM" id="SSF82171">
    <property type="entry name" value="DPP6 N-terminal domain-like"/>
    <property type="match status" value="1"/>
</dbReference>
<dbReference type="InterPro" id="IPR001375">
    <property type="entry name" value="Peptidase_S9_cat"/>
</dbReference>
<name>M7NYE7_9BACT</name>
<evidence type="ECO:0000259" key="6">
    <source>
        <dbReference type="Pfam" id="PF00930"/>
    </source>
</evidence>
<evidence type="ECO:0000313" key="7">
    <source>
        <dbReference type="EMBL" id="EMR03409.1"/>
    </source>
</evidence>
<dbReference type="InterPro" id="IPR050278">
    <property type="entry name" value="Serine_Prot_S9B/DPPIV"/>
</dbReference>
<dbReference type="FunFam" id="3.40.50.1820:FF:000003">
    <property type="entry name" value="Dipeptidyl peptidase 4"/>
    <property type="match status" value="1"/>
</dbReference>
<dbReference type="AlphaFoldDB" id="M7NYE7"/>
<dbReference type="Pfam" id="PF00930">
    <property type="entry name" value="DPPIV_N"/>
    <property type="match status" value="1"/>
</dbReference>
<evidence type="ECO:0000256" key="3">
    <source>
        <dbReference type="ARBA" id="ARBA00023180"/>
    </source>
</evidence>
<keyword evidence="2 7" id="KW-0378">Hydrolase</keyword>
<protein>
    <submittedName>
        <fullName evidence="7">Prolyl tripeptidyl peptidase</fullName>
        <ecNumber evidence="7">3.4.14.12</ecNumber>
    </submittedName>
</protein>
<feature type="chain" id="PRO_5004082468" evidence="4">
    <location>
        <begin position="26"/>
        <end position="746"/>
    </location>
</feature>
<dbReference type="RefSeq" id="WP_009194831.1">
    <property type="nucleotide sequence ID" value="NZ_AODQ01000026.1"/>
</dbReference>
<keyword evidence="3" id="KW-0325">Glycoprotein</keyword>
<evidence type="ECO:0000259" key="5">
    <source>
        <dbReference type="Pfam" id="PF00326"/>
    </source>
</evidence>
<feature type="domain" description="Dipeptidylpeptidase IV N-terminal" evidence="6">
    <location>
        <begin position="110"/>
        <end position="460"/>
    </location>
</feature>
<dbReference type="EMBL" id="AODQ01000026">
    <property type="protein sequence ID" value="EMR03409.1"/>
    <property type="molecule type" value="Genomic_DNA"/>
</dbReference>
<dbReference type="eggNOG" id="COG1506">
    <property type="taxonomic scope" value="Bacteria"/>
</dbReference>
<dbReference type="SUPFAM" id="SSF53474">
    <property type="entry name" value="alpha/beta-Hydrolases"/>
    <property type="match status" value="1"/>
</dbReference>
<keyword evidence="1" id="KW-0645">Protease</keyword>
<evidence type="ECO:0000256" key="2">
    <source>
        <dbReference type="ARBA" id="ARBA00022801"/>
    </source>
</evidence>
<dbReference type="Gene3D" id="2.140.10.30">
    <property type="entry name" value="Dipeptidylpeptidase IV, N-terminal domain"/>
    <property type="match status" value="1"/>
</dbReference>
<dbReference type="STRING" id="1279009.ADICEAN_01431"/>
<dbReference type="eggNOG" id="COG0823">
    <property type="taxonomic scope" value="Bacteria"/>
</dbReference>
<keyword evidence="8" id="KW-1185">Reference proteome</keyword>
<gene>
    <name evidence="7" type="primary">ptpA_2</name>
    <name evidence="7" type="ORF">ADICEAN_01431</name>
</gene>
<dbReference type="GO" id="GO:0008239">
    <property type="term" value="F:dipeptidyl-peptidase activity"/>
    <property type="evidence" value="ECO:0007669"/>
    <property type="project" value="TreeGrafter"/>
</dbReference>
<sequence>MIVRPTNGLSVLLALLLLALLPAQAQQRKSPSLEEIFQQNLFGQQSVSGINWMNDGRYYSSLRRATGSSPAQLIKYDITTGEPVATLVDGSKLTAPGQSQPLSFSGYSLSADESKVLLASEVESIYRRSSKAYYYIYDLKSGALTPLAEGDKQLYATFSPDGSKVAYVRNNNLYYKDLASMQEVAVTTDGRFNEIIYGSADWVYEEEFSFAKGFFWSPDSRKIAFYRFDERQVPEFNMQLWTDVRKGQLYPEDYKFKYPKAGEKNSVVNILVHHLAEGKNVQIDTGQETDIYLPRIYWTKNPDVLSYIRMNRLQNQLELLHANAATGVSTPIITEKAASYVDLDYNDQLIYLEDGKSFVRTSEQDGYKHIYHHSLNGDLIRQITSGPWEVTELVGVDEKRGLVYYISAEDSPLERQFYSISLKAKKPKKTRLSKEPGVVSINMSDDFSFYIQNHSSATEPLTVSLHRAPTGEEVKVLEDNQRLKQRLETHRLNTKEFFDFSTADGTRLHGYMIRPANFDATRQYPVLMYVYGGPGSQTVLNNFSTQREVYHSYLADQGYLVVSVDNRGTGARGRDFKHITYGQMGKWEVQDQIEAARYLGSMPYVDKDRIGIWGWSYGGYMSSLALFVGNEVFKTAIAVAPVTNWRFYDTIYTERYLKTPQENAEGYDAWSPLSHVDKLKGNYFLIHGTGDDNVHFQNAVALQDALISAGKQFQSFYYPNRNHGIRGGNTSLHLFQMMTDYLKANL</sequence>
<evidence type="ECO:0000313" key="8">
    <source>
        <dbReference type="Proteomes" id="UP000011910"/>
    </source>
</evidence>
<comment type="caution">
    <text evidence="7">The sequence shown here is derived from an EMBL/GenBank/DDBJ whole genome shotgun (WGS) entry which is preliminary data.</text>
</comment>
<dbReference type="PROSITE" id="PS00708">
    <property type="entry name" value="PRO_ENDOPEP_SER"/>
    <property type="match status" value="1"/>
</dbReference>
<dbReference type="EC" id="3.4.14.12" evidence="7"/>
<accession>M7NYE7</accession>
<feature type="signal peptide" evidence="4">
    <location>
        <begin position="1"/>
        <end position="25"/>
    </location>
</feature>
<reference evidence="7 8" key="1">
    <citation type="journal article" date="2013" name="Genome Announc.">
        <title>Draft Genome Sequence of Cesiribacter andamanensis Strain AMV16T, Isolated from a Soil Sample from a Mud Volcano in the Andaman Islands, India.</title>
        <authorList>
            <person name="Shivaji S."/>
            <person name="Ara S."/>
            <person name="Begum Z."/>
            <person name="Srinivas T.N."/>
            <person name="Singh A."/>
            <person name="Kumar Pinnaka A."/>
        </authorList>
    </citation>
    <scope>NUCLEOTIDE SEQUENCE [LARGE SCALE GENOMIC DNA]</scope>
    <source>
        <strain evidence="7 8">AMV16</strain>
    </source>
</reference>
<dbReference type="PATRIC" id="fig|1279009.4.peg.1450"/>
<dbReference type="GO" id="GO:0006508">
    <property type="term" value="P:proteolysis"/>
    <property type="evidence" value="ECO:0007669"/>
    <property type="project" value="UniProtKB-KW"/>
</dbReference>
<dbReference type="OrthoDB" id="9812921at2"/>
<feature type="domain" description="Peptidase S9 prolyl oligopeptidase catalytic" evidence="5">
    <location>
        <begin position="552"/>
        <end position="745"/>
    </location>
</feature>
<dbReference type="InterPro" id="IPR029058">
    <property type="entry name" value="AB_hydrolase_fold"/>
</dbReference>
<evidence type="ECO:0000256" key="1">
    <source>
        <dbReference type="ARBA" id="ARBA00022670"/>
    </source>
</evidence>
<dbReference type="Gene3D" id="3.40.50.1820">
    <property type="entry name" value="alpha/beta hydrolase"/>
    <property type="match status" value="1"/>
</dbReference>
<dbReference type="InterPro" id="IPR002471">
    <property type="entry name" value="Pept_S9_AS"/>
</dbReference>
<keyword evidence="4" id="KW-0732">Signal</keyword>
<dbReference type="Proteomes" id="UP000011910">
    <property type="component" value="Unassembled WGS sequence"/>
</dbReference>
<dbReference type="InterPro" id="IPR002469">
    <property type="entry name" value="Peptidase_S9B_N"/>
</dbReference>
<evidence type="ECO:0000256" key="4">
    <source>
        <dbReference type="SAM" id="SignalP"/>
    </source>
</evidence>
<dbReference type="Pfam" id="PF00326">
    <property type="entry name" value="Peptidase_S9"/>
    <property type="match status" value="1"/>
</dbReference>
<dbReference type="PANTHER" id="PTHR11731:SF193">
    <property type="entry name" value="DIPEPTIDYL PEPTIDASE 9"/>
    <property type="match status" value="1"/>
</dbReference>
<dbReference type="PANTHER" id="PTHR11731">
    <property type="entry name" value="PROTEASE FAMILY S9B,C DIPEPTIDYL-PEPTIDASE IV-RELATED"/>
    <property type="match status" value="1"/>
</dbReference>
<dbReference type="GO" id="GO:0004252">
    <property type="term" value="F:serine-type endopeptidase activity"/>
    <property type="evidence" value="ECO:0007669"/>
    <property type="project" value="InterPro"/>
</dbReference>